<dbReference type="InterPro" id="IPR037914">
    <property type="entry name" value="SpoVT-AbrB_sf"/>
</dbReference>
<dbReference type="InterPro" id="IPR035642">
    <property type="entry name" value="MraZ_N"/>
</dbReference>
<dbReference type="CDD" id="cd16320">
    <property type="entry name" value="MraZ_N"/>
    <property type="match status" value="1"/>
</dbReference>
<evidence type="ECO:0000256" key="5">
    <source>
        <dbReference type="ARBA" id="ARBA00023125"/>
    </source>
</evidence>
<dbReference type="GO" id="GO:0003700">
    <property type="term" value="F:DNA-binding transcription factor activity"/>
    <property type="evidence" value="ECO:0007669"/>
    <property type="project" value="UniProtKB-UniRule"/>
</dbReference>
<keyword evidence="2 7" id="KW-0963">Cytoplasm</keyword>
<accession>A0A1V5T1F1</accession>
<dbReference type="Gene3D" id="3.40.1550.20">
    <property type="entry name" value="Transcriptional regulator MraZ domain"/>
    <property type="match status" value="1"/>
</dbReference>
<dbReference type="GO" id="GO:0000976">
    <property type="term" value="F:transcription cis-regulatory region binding"/>
    <property type="evidence" value="ECO:0007669"/>
    <property type="project" value="TreeGrafter"/>
</dbReference>
<organism evidence="9">
    <name type="scientific">Candidatus Atribacter allofermentans</name>
    <dbReference type="NCBI Taxonomy" id="1852833"/>
    <lineage>
        <taxon>Bacteria</taxon>
        <taxon>Pseudomonadati</taxon>
        <taxon>Atribacterota</taxon>
        <taxon>Atribacteria</taxon>
        <taxon>Atribacterales</taxon>
        <taxon>Atribacteraceae</taxon>
        <taxon>Atribacter</taxon>
    </lineage>
</organism>
<evidence type="ECO:0000256" key="2">
    <source>
        <dbReference type="ARBA" id="ARBA00022490"/>
    </source>
</evidence>
<dbReference type="InterPro" id="IPR020603">
    <property type="entry name" value="MraZ_dom"/>
</dbReference>
<evidence type="ECO:0000259" key="8">
    <source>
        <dbReference type="PROSITE" id="PS51740"/>
    </source>
</evidence>
<evidence type="ECO:0000256" key="7">
    <source>
        <dbReference type="HAMAP-Rule" id="MF_01008"/>
    </source>
</evidence>
<dbReference type="CDD" id="cd16321">
    <property type="entry name" value="MraZ_C"/>
    <property type="match status" value="1"/>
</dbReference>
<comment type="subunit">
    <text evidence="7">Forms oligomers.</text>
</comment>
<evidence type="ECO:0000256" key="6">
    <source>
        <dbReference type="ARBA" id="ARBA00023163"/>
    </source>
</evidence>
<reference evidence="9" key="1">
    <citation type="submission" date="2017-02" db="EMBL/GenBank/DDBJ databases">
        <title>Delving into the versatile metabolic prowess of the omnipresent phylum Bacteroidetes.</title>
        <authorList>
            <person name="Nobu M.K."/>
            <person name="Mei R."/>
            <person name="Narihiro T."/>
            <person name="Kuroda K."/>
            <person name="Liu W.-T."/>
        </authorList>
    </citation>
    <scope>NUCLEOTIDE SEQUENCE</scope>
    <source>
        <strain evidence="9">ADurb.Bin276</strain>
    </source>
</reference>
<name>A0A1V5T1F1_9BACT</name>
<proteinExistence type="inferred from homology"/>
<feature type="domain" description="SpoVT-AbrB" evidence="8">
    <location>
        <begin position="5"/>
        <end position="47"/>
    </location>
</feature>
<dbReference type="GO" id="GO:0009295">
    <property type="term" value="C:nucleoid"/>
    <property type="evidence" value="ECO:0007669"/>
    <property type="project" value="UniProtKB-SubCell"/>
</dbReference>
<dbReference type="SUPFAM" id="SSF89447">
    <property type="entry name" value="AbrB/MazE/MraZ-like"/>
    <property type="match status" value="1"/>
</dbReference>
<comment type="subcellular location">
    <subcellularLocation>
        <location evidence="7">Cytoplasm</location>
        <location evidence="7">Nucleoid</location>
    </subcellularLocation>
</comment>
<protein>
    <recommendedName>
        <fullName evidence="1 7">Transcriptional regulator MraZ</fullName>
    </recommendedName>
</protein>
<comment type="similarity">
    <text evidence="7">Belongs to the MraZ family.</text>
</comment>
<dbReference type="Proteomes" id="UP000485569">
    <property type="component" value="Unassembled WGS sequence"/>
</dbReference>
<dbReference type="InterPro" id="IPR035644">
    <property type="entry name" value="MraZ_C"/>
</dbReference>
<dbReference type="InterPro" id="IPR038619">
    <property type="entry name" value="MraZ_sf"/>
</dbReference>
<dbReference type="HAMAP" id="MF_01008">
    <property type="entry name" value="MraZ"/>
    <property type="match status" value="1"/>
</dbReference>
<dbReference type="InterPro" id="IPR003444">
    <property type="entry name" value="MraZ"/>
</dbReference>
<dbReference type="AlphaFoldDB" id="A0A1V5T1F1"/>
<dbReference type="NCBIfam" id="TIGR00242">
    <property type="entry name" value="division/cell wall cluster transcriptional repressor MraZ"/>
    <property type="match status" value="1"/>
</dbReference>
<dbReference type="PANTHER" id="PTHR34701:SF1">
    <property type="entry name" value="TRANSCRIPTIONAL REGULATOR MRAZ"/>
    <property type="match status" value="1"/>
</dbReference>
<dbReference type="EMBL" id="MWBQ01000035">
    <property type="protein sequence ID" value="OQA60599.1"/>
    <property type="molecule type" value="Genomic_DNA"/>
</dbReference>
<evidence type="ECO:0000313" key="9">
    <source>
        <dbReference type="EMBL" id="OQA60599.1"/>
    </source>
</evidence>
<evidence type="ECO:0000256" key="3">
    <source>
        <dbReference type="ARBA" id="ARBA00022737"/>
    </source>
</evidence>
<evidence type="ECO:0000256" key="1">
    <source>
        <dbReference type="ARBA" id="ARBA00013860"/>
    </source>
</evidence>
<dbReference type="Pfam" id="PF02381">
    <property type="entry name" value="MraZ"/>
    <property type="match status" value="2"/>
</dbReference>
<dbReference type="GO" id="GO:0051301">
    <property type="term" value="P:cell division"/>
    <property type="evidence" value="ECO:0007669"/>
    <property type="project" value="UniProtKB-KW"/>
</dbReference>
<sequence>MLLGQYRHSVDNKGRLIIPNEFRKDLSNTLYVTKGIENCVFVFSETAWQVLAGKVASLPMTKKAGREFARIFLANASEETIDAQGRITIPRHLREYAEIDKKVVTVGVGERMEIWSESVWDQYASEVEGKYEDITEEIMDTGI</sequence>
<keyword evidence="3" id="KW-0677">Repeat</keyword>
<dbReference type="InterPro" id="IPR007159">
    <property type="entry name" value="SpoVT-AbrB_dom"/>
</dbReference>
<gene>
    <name evidence="7" type="primary">mraZ</name>
    <name evidence="9" type="ORF">BWY41_00575</name>
</gene>
<keyword evidence="9" id="KW-0131">Cell cycle</keyword>
<dbReference type="GO" id="GO:0005737">
    <property type="term" value="C:cytoplasm"/>
    <property type="evidence" value="ECO:0007669"/>
    <property type="project" value="UniProtKB-UniRule"/>
</dbReference>
<dbReference type="GO" id="GO:2000143">
    <property type="term" value="P:negative regulation of DNA-templated transcription initiation"/>
    <property type="evidence" value="ECO:0007669"/>
    <property type="project" value="TreeGrafter"/>
</dbReference>
<evidence type="ECO:0000256" key="4">
    <source>
        <dbReference type="ARBA" id="ARBA00023015"/>
    </source>
</evidence>
<dbReference type="PROSITE" id="PS51740">
    <property type="entry name" value="SPOVT_ABRB"/>
    <property type="match status" value="2"/>
</dbReference>
<feature type="domain" description="SpoVT-AbrB" evidence="8">
    <location>
        <begin position="76"/>
        <end position="119"/>
    </location>
</feature>
<keyword evidence="5 7" id="KW-0238">DNA-binding</keyword>
<keyword evidence="9" id="KW-0132">Cell division</keyword>
<dbReference type="PANTHER" id="PTHR34701">
    <property type="entry name" value="TRANSCRIPTIONAL REGULATOR MRAZ"/>
    <property type="match status" value="1"/>
</dbReference>
<keyword evidence="6 7" id="KW-0804">Transcription</keyword>
<keyword evidence="4 7" id="KW-0805">Transcription regulation</keyword>
<comment type="caution">
    <text evidence="9">The sequence shown here is derived from an EMBL/GenBank/DDBJ whole genome shotgun (WGS) entry which is preliminary data.</text>
</comment>